<gene>
    <name evidence="1" type="ORF">IAB67_07390</name>
</gene>
<dbReference type="Proteomes" id="UP000824073">
    <property type="component" value="Unassembled WGS sequence"/>
</dbReference>
<dbReference type="InterPro" id="IPR036589">
    <property type="entry name" value="HCY_dom_sf"/>
</dbReference>
<name>A0A9D1IVW3_9CLOT</name>
<evidence type="ECO:0000313" key="2">
    <source>
        <dbReference type="Proteomes" id="UP000824073"/>
    </source>
</evidence>
<sequence>MTPLPFSLPAVLSLDALRASRELTLVQIYDQYPTQAARAACVLSREVRPERPVVVLAELEADGLTADQWAPDALLALFEGVGASALILACPADPDRLSVVLRELVPYAAVPLGVCVPSGMEDELAPRVTPAQLLVALDDDSLAALQAAAERLDYFAPLPAPEDHEDERERPLRAVTSGQTFDVDSAIDIDAECDLDDEDIDFSRWLLDQEEDNWGAVRLRVSSPDDLALFDAHQYMLRVPVALAGDDPAVFEQALRRFCGIALYDGTSDFDAEFLERLHRKYGLIIL</sequence>
<reference evidence="1" key="2">
    <citation type="journal article" date="2021" name="PeerJ">
        <title>Extensive microbial diversity within the chicken gut microbiome revealed by metagenomics and culture.</title>
        <authorList>
            <person name="Gilroy R."/>
            <person name="Ravi A."/>
            <person name="Getino M."/>
            <person name="Pursley I."/>
            <person name="Horton D.L."/>
            <person name="Alikhan N.F."/>
            <person name="Baker D."/>
            <person name="Gharbi K."/>
            <person name="Hall N."/>
            <person name="Watson M."/>
            <person name="Adriaenssens E.M."/>
            <person name="Foster-Nyarko E."/>
            <person name="Jarju S."/>
            <person name="Secka A."/>
            <person name="Antonio M."/>
            <person name="Oren A."/>
            <person name="Chaudhuri R.R."/>
            <person name="La Ragione R."/>
            <person name="Hildebrand F."/>
            <person name="Pallen M.J."/>
        </authorList>
    </citation>
    <scope>NUCLEOTIDE SEQUENCE</scope>
    <source>
        <strain evidence="1">CHK191-8634</strain>
    </source>
</reference>
<dbReference type="AlphaFoldDB" id="A0A9D1IVW3"/>
<dbReference type="EMBL" id="DVMR01000057">
    <property type="protein sequence ID" value="HIU44100.1"/>
    <property type="molecule type" value="Genomic_DNA"/>
</dbReference>
<comment type="caution">
    <text evidence="1">The sequence shown here is derived from an EMBL/GenBank/DDBJ whole genome shotgun (WGS) entry which is preliminary data.</text>
</comment>
<proteinExistence type="predicted"/>
<reference evidence="1" key="1">
    <citation type="submission" date="2020-10" db="EMBL/GenBank/DDBJ databases">
        <authorList>
            <person name="Gilroy R."/>
        </authorList>
    </citation>
    <scope>NUCLEOTIDE SEQUENCE</scope>
    <source>
        <strain evidence="1">CHK191-8634</strain>
    </source>
</reference>
<evidence type="ECO:0000313" key="1">
    <source>
        <dbReference type="EMBL" id="HIU44100.1"/>
    </source>
</evidence>
<protein>
    <submittedName>
        <fullName evidence="1">Uncharacterized protein</fullName>
    </submittedName>
</protein>
<organism evidence="1 2">
    <name type="scientific">Candidatus Ventrousia excrementavium</name>
    <dbReference type="NCBI Taxonomy" id="2840961"/>
    <lineage>
        <taxon>Bacteria</taxon>
        <taxon>Bacillati</taxon>
        <taxon>Bacillota</taxon>
        <taxon>Clostridia</taxon>
        <taxon>Eubacteriales</taxon>
        <taxon>Clostridiaceae</taxon>
        <taxon>Clostridiaceae incertae sedis</taxon>
        <taxon>Candidatus Ventrousia</taxon>
    </lineage>
</organism>
<dbReference type="SUPFAM" id="SSF82282">
    <property type="entry name" value="Homocysteine S-methyltransferase"/>
    <property type="match status" value="1"/>
</dbReference>
<accession>A0A9D1IVW3</accession>